<evidence type="ECO:0000256" key="4">
    <source>
        <dbReference type="ARBA" id="ARBA00022801"/>
    </source>
</evidence>
<dbReference type="KEGG" id="bbel:109469717"/>
<name>A0A6P4YYH3_BRABE</name>
<feature type="transmembrane region" description="Helical" evidence="12">
    <location>
        <begin position="208"/>
        <end position="227"/>
    </location>
</feature>
<dbReference type="Pfam" id="PF05875">
    <property type="entry name" value="Ceramidase"/>
    <property type="match status" value="1"/>
</dbReference>
<dbReference type="GO" id="GO:0046514">
    <property type="term" value="P:ceramide catabolic process"/>
    <property type="evidence" value="ECO:0007669"/>
    <property type="project" value="TreeGrafter"/>
</dbReference>
<dbReference type="OrthoDB" id="187171at2759"/>
<sequence>MLKEFERGSSDVDWCEANYDIVPAIAEFWNTISNFLFIVLPPVLMYLFRPYARQVNASINLIWWMLAVVGVSSAYFHATLSLVGQLLDEIAILWVIIAAWGVWAPRRFFPRFCHESRKSFMLVMLGVGAISTILAFLHPSMNHFLLMPMAIPSVMCMFSELKRCNDCRVIRLGIAAFVWFSLALTCWLNDRLFCHIWESVSFPYLHSGWHIFIAIASFELCVVMAYFEAVTMAPERAPTLKFWPYDRCDLGVPYVSFKFAAAKPIKEC</sequence>
<gene>
    <name evidence="14" type="primary">LOC109469717</name>
</gene>
<dbReference type="PANTHER" id="PTHR46139:SF3">
    <property type="entry name" value="ALKALINE CERAMIDASE"/>
    <property type="match status" value="1"/>
</dbReference>
<comment type="catalytic activity">
    <reaction evidence="9">
        <text>an N-acylsphinganine + H2O = sphinganine + a fatty acid</text>
        <dbReference type="Rhea" id="RHEA:33551"/>
        <dbReference type="ChEBI" id="CHEBI:15377"/>
        <dbReference type="ChEBI" id="CHEBI:28868"/>
        <dbReference type="ChEBI" id="CHEBI:31488"/>
        <dbReference type="ChEBI" id="CHEBI:57817"/>
    </reaction>
    <physiologicalReaction direction="left-to-right" evidence="9">
        <dbReference type="Rhea" id="RHEA:33552"/>
    </physiologicalReaction>
</comment>
<evidence type="ECO:0000313" key="13">
    <source>
        <dbReference type="Proteomes" id="UP000515135"/>
    </source>
</evidence>
<evidence type="ECO:0000256" key="1">
    <source>
        <dbReference type="ARBA" id="ARBA00004141"/>
    </source>
</evidence>
<evidence type="ECO:0000256" key="9">
    <source>
        <dbReference type="ARBA" id="ARBA00049511"/>
    </source>
</evidence>
<keyword evidence="3 12" id="KW-0812">Transmembrane</keyword>
<proteinExistence type="inferred from homology"/>
<feature type="transmembrane region" description="Helical" evidence="12">
    <location>
        <begin position="120"/>
        <end position="138"/>
    </location>
</feature>
<reference evidence="14" key="1">
    <citation type="submission" date="2025-08" db="UniProtKB">
        <authorList>
            <consortium name="RefSeq"/>
        </authorList>
    </citation>
    <scope>IDENTIFICATION</scope>
    <source>
        <tissue evidence="14">Gonad</tissue>
    </source>
</reference>
<comment type="subcellular location">
    <subcellularLocation>
        <location evidence="1">Membrane</location>
        <topology evidence="1">Multi-pass membrane protein</topology>
    </subcellularLocation>
</comment>
<feature type="transmembrane region" description="Helical" evidence="12">
    <location>
        <begin position="90"/>
        <end position="108"/>
    </location>
</feature>
<feature type="transmembrane region" description="Helical" evidence="12">
    <location>
        <begin position="144"/>
        <end position="162"/>
    </location>
</feature>
<evidence type="ECO:0000256" key="12">
    <source>
        <dbReference type="RuleBase" id="RU364079"/>
    </source>
</evidence>
<feature type="transmembrane region" description="Helical" evidence="12">
    <location>
        <begin position="60"/>
        <end position="78"/>
    </location>
</feature>
<comment type="catalytic activity">
    <reaction evidence="7">
        <text>N-(9Z-octadecenoyl)-sphing-4-enine + H2O = sphing-4-enine + (9Z)-octadecenoate</text>
        <dbReference type="Rhea" id="RHEA:41299"/>
        <dbReference type="ChEBI" id="CHEBI:15377"/>
        <dbReference type="ChEBI" id="CHEBI:30823"/>
        <dbReference type="ChEBI" id="CHEBI:57756"/>
        <dbReference type="ChEBI" id="CHEBI:77996"/>
    </reaction>
    <physiologicalReaction direction="left-to-right" evidence="7">
        <dbReference type="Rhea" id="RHEA:41300"/>
    </physiologicalReaction>
</comment>
<dbReference type="InterPro" id="IPR008901">
    <property type="entry name" value="ACER"/>
</dbReference>
<protein>
    <recommendedName>
        <fullName evidence="12">Alkaline ceramidase</fullName>
        <ecNumber evidence="12">3.5.1.-</ecNumber>
    </recommendedName>
</protein>
<evidence type="ECO:0000256" key="5">
    <source>
        <dbReference type="ARBA" id="ARBA00022989"/>
    </source>
</evidence>
<feature type="binding site" evidence="10">
    <location>
        <position position="18"/>
    </location>
    <ligand>
        <name>Ca(2+)</name>
        <dbReference type="ChEBI" id="CHEBI:29108"/>
    </ligand>
</feature>
<dbReference type="GeneID" id="109469717"/>
<keyword evidence="11" id="KW-0862">Zinc</keyword>
<keyword evidence="6 12" id="KW-0472">Membrane</keyword>
<comment type="catalytic activity">
    <reaction evidence="8">
        <text>an N-acylsphing-4-enine + H2O = sphing-4-enine + a fatty acid</text>
        <dbReference type="Rhea" id="RHEA:20856"/>
        <dbReference type="ChEBI" id="CHEBI:15377"/>
        <dbReference type="ChEBI" id="CHEBI:28868"/>
        <dbReference type="ChEBI" id="CHEBI:52639"/>
        <dbReference type="ChEBI" id="CHEBI:57756"/>
        <dbReference type="EC" id="3.5.1.23"/>
    </reaction>
    <physiologicalReaction direction="left-to-right" evidence="8">
        <dbReference type="Rhea" id="RHEA:20857"/>
    </physiologicalReaction>
</comment>
<feature type="binding site" evidence="11">
    <location>
        <position position="210"/>
    </location>
    <ligand>
        <name>Zn(2+)</name>
        <dbReference type="ChEBI" id="CHEBI:29105"/>
        <note>catalytic</note>
    </ligand>
</feature>
<evidence type="ECO:0000256" key="3">
    <source>
        <dbReference type="ARBA" id="ARBA00022692"/>
    </source>
</evidence>
<keyword evidence="4 12" id="KW-0378">Hydrolase</keyword>
<evidence type="ECO:0000256" key="2">
    <source>
        <dbReference type="ARBA" id="ARBA00009780"/>
    </source>
</evidence>
<comment type="cofactor">
    <cofactor evidence="11">
        <name>Zn(2+)</name>
        <dbReference type="ChEBI" id="CHEBI:29105"/>
    </cofactor>
</comment>
<dbReference type="AlphaFoldDB" id="A0A6P4YYH3"/>
<comment type="function">
    <text evidence="12">Hydrolyzes the sphingolipid ceramide into sphingosine and free fatty acid.</text>
</comment>
<evidence type="ECO:0000313" key="14">
    <source>
        <dbReference type="RefSeq" id="XP_019623857.1"/>
    </source>
</evidence>
<feature type="binding site" evidence="11">
    <location>
        <position position="77"/>
    </location>
    <ligand>
        <name>Zn(2+)</name>
        <dbReference type="ChEBI" id="CHEBI:29105"/>
        <note>catalytic</note>
    </ligand>
</feature>
<evidence type="ECO:0000256" key="10">
    <source>
        <dbReference type="PIRSR" id="PIRSR608901-1"/>
    </source>
</evidence>
<feature type="transmembrane region" description="Helical" evidence="12">
    <location>
        <begin position="169"/>
        <end position="188"/>
    </location>
</feature>
<feature type="binding site" evidence="10">
    <location>
        <position position="27"/>
    </location>
    <ligand>
        <name>Ca(2+)</name>
        <dbReference type="ChEBI" id="CHEBI:29108"/>
    </ligand>
</feature>
<dbReference type="RefSeq" id="XP_019623857.1">
    <property type="nucleotide sequence ID" value="XM_019768298.1"/>
</dbReference>
<dbReference type="Proteomes" id="UP000515135">
    <property type="component" value="Unplaced"/>
</dbReference>
<dbReference type="PANTHER" id="PTHR46139">
    <property type="entry name" value="ALKALINE CERAMIDASE"/>
    <property type="match status" value="1"/>
</dbReference>
<dbReference type="GO" id="GO:0046512">
    <property type="term" value="P:sphingosine biosynthetic process"/>
    <property type="evidence" value="ECO:0007669"/>
    <property type="project" value="UniProtKB-ARBA"/>
</dbReference>
<evidence type="ECO:0000256" key="6">
    <source>
        <dbReference type="ARBA" id="ARBA00023136"/>
    </source>
</evidence>
<feature type="binding site" evidence="10">
    <location>
        <position position="14"/>
    </location>
    <ligand>
        <name>Ca(2+)</name>
        <dbReference type="ChEBI" id="CHEBI:29108"/>
    </ligand>
</feature>
<keyword evidence="10" id="KW-0479">Metal-binding</keyword>
<accession>A0A6P4YYH3</accession>
<feature type="transmembrane region" description="Helical" evidence="12">
    <location>
        <begin position="28"/>
        <end position="48"/>
    </location>
</feature>
<feature type="binding site" evidence="10">
    <location>
        <position position="13"/>
    </location>
    <ligand>
        <name>Ca(2+)</name>
        <dbReference type="ChEBI" id="CHEBI:29108"/>
    </ligand>
</feature>
<comment type="similarity">
    <text evidence="2 12">Belongs to the alkaline ceramidase family.</text>
</comment>
<evidence type="ECO:0000256" key="11">
    <source>
        <dbReference type="PIRSR" id="PIRSR608901-2"/>
    </source>
</evidence>
<keyword evidence="13" id="KW-1185">Reference proteome</keyword>
<dbReference type="GO" id="GO:0016020">
    <property type="term" value="C:membrane"/>
    <property type="evidence" value="ECO:0007669"/>
    <property type="project" value="UniProtKB-SubCell"/>
</dbReference>
<dbReference type="GO" id="GO:0046872">
    <property type="term" value="F:metal ion binding"/>
    <property type="evidence" value="ECO:0007669"/>
    <property type="project" value="UniProtKB-KW"/>
</dbReference>
<feature type="binding site" evidence="10">
    <location>
        <position position="16"/>
    </location>
    <ligand>
        <name>Ca(2+)</name>
        <dbReference type="ChEBI" id="CHEBI:29108"/>
    </ligand>
</feature>
<dbReference type="GO" id="GO:0017040">
    <property type="term" value="F:N-acylsphingosine amidohydrolase activity"/>
    <property type="evidence" value="ECO:0007669"/>
    <property type="project" value="UniProtKB-EC"/>
</dbReference>
<keyword evidence="5 12" id="KW-1133">Transmembrane helix</keyword>
<keyword evidence="12" id="KW-0443">Lipid metabolism</keyword>
<evidence type="ECO:0000256" key="7">
    <source>
        <dbReference type="ARBA" id="ARBA00047401"/>
    </source>
</evidence>
<dbReference type="EC" id="3.5.1.-" evidence="12"/>
<organism evidence="13 14">
    <name type="scientific">Branchiostoma belcheri</name>
    <name type="common">Amphioxus</name>
    <dbReference type="NCBI Taxonomy" id="7741"/>
    <lineage>
        <taxon>Eukaryota</taxon>
        <taxon>Metazoa</taxon>
        <taxon>Chordata</taxon>
        <taxon>Cephalochordata</taxon>
        <taxon>Leptocardii</taxon>
        <taxon>Amphioxiformes</taxon>
        <taxon>Branchiostomatidae</taxon>
        <taxon>Branchiostoma</taxon>
    </lineage>
</organism>
<feature type="binding site" evidence="11">
    <location>
        <position position="206"/>
    </location>
    <ligand>
        <name>Zn(2+)</name>
        <dbReference type="ChEBI" id="CHEBI:29105"/>
        <note>catalytic</note>
    </ligand>
</feature>
<evidence type="ECO:0000256" key="8">
    <source>
        <dbReference type="ARBA" id="ARBA00048323"/>
    </source>
</evidence>
<keyword evidence="10" id="KW-0106">Calcium</keyword>